<feature type="compositionally biased region" description="Basic and acidic residues" evidence="8">
    <location>
        <begin position="186"/>
        <end position="205"/>
    </location>
</feature>
<evidence type="ECO:0000256" key="8">
    <source>
        <dbReference type="SAM" id="MobiDB-lite"/>
    </source>
</evidence>
<evidence type="ECO:0000313" key="11">
    <source>
        <dbReference type="Proteomes" id="UP000662703"/>
    </source>
</evidence>
<keyword evidence="4" id="KW-0997">Cell inner membrane</keyword>
<feature type="compositionally biased region" description="Acidic residues" evidence="8">
    <location>
        <begin position="176"/>
        <end position="185"/>
    </location>
</feature>
<feature type="transmembrane region" description="Helical" evidence="9">
    <location>
        <begin position="213"/>
        <end position="233"/>
    </location>
</feature>
<evidence type="ECO:0000256" key="4">
    <source>
        <dbReference type="ARBA" id="ARBA00022519"/>
    </source>
</evidence>
<reference evidence="10 11" key="1">
    <citation type="submission" date="2012-09" db="EMBL/GenBank/DDBJ databases">
        <title>Genome Sequence of alkane-degrading Bacterium Alcanivorax sp. 521-1.</title>
        <authorList>
            <person name="Lai Q."/>
            <person name="Shao Z."/>
        </authorList>
    </citation>
    <scope>NUCLEOTIDE SEQUENCE [LARGE SCALE GENOMIC DNA]</scope>
    <source>
        <strain evidence="10 11">521-1</strain>
    </source>
</reference>
<keyword evidence="5 9" id="KW-0812">Transmembrane</keyword>
<protein>
    <recommendedName>
        <fullName evidence="12">Intracellular growth attenuator igaA</fullName>
    </recommendedName>
</protein>
<dbReference type="Pfam" id="PF07095">
    <property type="entry name" value="IgaA"/>
    <property type="match status" value="1"/>
</dbReference>
<evidence type="ECO:0000256" key="5">
    <source>
        <dbReference type="ARBA" id="ARBA00022692"/>
    </source>
</evidence>
<comment type="similarity">
    <text evidence="2">Belongs to the IgaA family.</text>
</comment>
<keyword evidence="7 9" id="KW-0472">Membrane</keyword>
<evidence type="ECO:0000256" key="9">
    <source>
        <dbReference type="SAM" id="Phobius"/>
    </source>
</evidence>
<proteinExistence type="inferred from homology"/>
<dbReference type="RefSeq" id="WP_194865244.1">
    <property type="nucleotide sequence ID" value="NZ_ARXX01000031.1"/>
</dbReference>
<feature type="transmembrane region" description="Helical" evidence="9">
    <location>
        <begin position="6"/>
        <end position="28"/>
    </location>
</feature>
<keyword evidence="6 9" id="KW-1133">Transmembrane helix</keyword>
<feature type="transmembrane region" description="Helical" evidence="9">
    <location>
        <begin position="356"/>
        <end position="374"/>
    </location>
</feature>
<keyword evidence="11" id="KW-1185">Reference proteome</keyword>
<comment type="subcellular location">
    <subcellularLocation>
        <location evidence="1">Cell inner membrane</location>
        <topology evidence="1">Multi-pass membrane protein</topology>
    </subcellularLocation>
</comment>
<keyword evidence="3" id="KW-1003">Cell membrane</keyword>
<evidence type="ECO:0000256" key="7">
    <source>
        <dbReference type="ARBA" id="ARBA00023136"/>
    </source>
</evidence>
<dbReference type="Proteomes" id="UP000662703">
    <property type="component" value="Unassembled WGS sequence"/>
</dbReference>
<dbReference type="InterPro" id="IPR010771">
    <property type="entry name" value="IgaA"/>
</dbReference>
<evidence type="ECO:0000256" key="1">
    <source>
        <dbReference type="ARBA" id="ARBA00004429"/>
    </source>
</evidence>
<gene>
    <name evidence="10" type="ORF">Y5W_02157</name>
</gene>
<dbReference type="EMBL" id="ARXX01000031">
    <property type="protein sequence ID" value="MBF5056863.1"/>
    <property type="molecule type" value="Genomic_DNA"/>
</dbReference>
<feature type="region of interest" description="Disordered" evidence="8">
    <location>
        <begin position="176"/>
        <end position="205"/>
    </location>
</feature>
<evidence type="ECO:0000313" key="10">
    <source>
        <dbReference type="EMBL" id="MBF5056863.1"/>
    </source>
</evidence>
<comment type="caution">
    <text evidence="10">The sequence shown here is derived from an EMBL/GenBank/DDBJ whole genome shotgun (WGS) entry which is preliminary data.</text>
</comment>
<evidence type="ECO:0000256" key="2">
    <source>
        <dbReference type="ARBA" id="ARBA00009494"/>
    </source>
</evidence>
<accession>A0ABS0ARU4</accession>
<feature type="transmembrane region" description="Helical" evidence="9">
    <location>
        <begin position="239"/>
        <end position="259"/>
    </location>
</feature>
<name>A0ABS0ARU4_9GAMM</name>
<sequence>MGFLVVLKLLLLVIVIGTAIYSGIVYSARRRGSAKELSNLREQAQPLRRLSANEREALTPFLVQPHKPGKPVHLSGDDVFPLRGEYQRHGIETNGQQTWHHMIGGVEVILPFDADLFLSHDNQAEVVFADKLAVVVRLNDFELLEGAAREARRDTARDQWRDGARGHLEEVFVDDDTREEAEDEAEAARRRVEIHDQRQETPAETEARLGRGLGLLPGLLWALAFLALGLAAFRESATWMGIWAALALALGGWALWLFWRRRRPGPAGTVNRVSGVVNLVPLSIDEASGTVSVAATLGGKLTFQLPDHWRPHAPVEDGQRLELDMRVDDYSVVTYDRKLSLDEEYRRCPPVYWGRHLSLALVAVVALLVGLGASPDPAGDLTQTAYWLGSAGTLRADDPEALANDLPESGRRVVLDGQGRCQVMPVGSDWSRADIRCDRLRWGGDDLERPDLELDEATLALTADDALEAKSDPRLRMLALLRGGGTGDREPLLLTNAPELVARVDQACPVDDPPRACATLRTVILGALNFPELGQLQDWGDLRRRLEEWDQEASPQAVTLKGHLTSIRRQLRSVAEQRTRDRVARLAEAIAGQQRGGVLVEITAGTAAGPIPVGADALQRWRALQDLFGENGEQPFHVEGVVTHQGADEQGTPGLIVDPRRGEQPWQALLRSIWILLAAALLLVHGALWLRNLVAARQRRRAVARLHGWPAA</sequence>
<organism evidence="10 11">
    <name type="scientific">Alloalcanivorax profundimaris</name>
    <dbReference type="NCBI Taxonomy" id="2735259"/>
    <lineage>
        <taxon>Bacteria</taxon>
        <taxon>Pseudomonadati</taxon>
        <taxon>Pseudomonadota</taxon>
        <taxon>Gammaproteobacteria</taxon>
        <taxon>Oceanospirillales</taxon>
        <taxon>Alcanivoracaceae</taxon>
        <taxon>Alloalcanivorax</taxon>
    </lineage>
</organism>
<evidence type="ECO:0000256" key="3">
    <source>
        <dbReference type="ARBA" id="ARBA00022475"/>
    </source>
</evidence>
<evidence type="ECO:0000256" key="6">
    <source>
        <dbReference type="ARBA" id="ARBA00022989"/>
    </source>
</evidence>
<evidence type="ECO:0008006" key="12">
    <source>
        <dbReference type="Google" id="ProtNLM"/>
    </source>
</evidence>
<feature type="transmembrane region" description="Helical" evidence="9">
    <location>
        <begin position="668"/>
        <end position="690"/>
    </location>
</feature>